<accession>A0ACB9SZ81</accession>
<evidence type="ECO:0000313" key="2">
    <source>
        <dbReference type="Proteomes" id="UP001056778"/>
    </source>
</evidence>
<sequence length="347" mass="39791">MILADSFHKSVKARRNEFTTNSFDTPLVTQFAANNVNDFVEASKIVAPYCDGVDLNCGCPQRWAKQMGIGCVMLENPELITDLVKQCRNQIPKPFTVSVKMRLLKDMKSTIEICRMLDKCGVSYLSVHGRTASQLTGEVDPTCFKMIVENVRCPVIVNGGVKYLEECYQLQETTQCKGVMVANSILTNPMLFSGCEKTDMDCIQNWVDICYNSTLSDYEYSDVIHTQSISEKPPYLTFQCFHHHLVFMLEKVLPRHKRRIFNNLQKFSDVLDFLDVEFNIKPKLFGIKNSNKYRILPLWTSELEGDIQVDENYYEANSGKFFSSKVNVTDQNQDDNDYDLADIFIEN</sequence>
<evidence type="ECO:0000313" key="1">
    <source>
        <dbReference type="EMBL" id="KAI4459827.1"/>
    </source>
</evidence>
<keyword evidence="2" id="KW-1185">Reference proteome</keyword>
<protein>
    <submittedName>
        <fullName evidence="1">Trna-dihydrouridine synthase</fullName>
    </submittedName>
</protein>
<proteinExistence type="predicted"/>
<name>A0ACB9SZ81_HOLOL</name>
<gene>
    <name evidence="1" type="ORF">MML48_6g00020348</name>
</gene>
<reference evidence="1" key="1">
    <citation type="submission" date="2022-04" db="EMBL/GenBank/DDBJ databases">
        <title>Chromosome-scale genome assembly of Holotrichia oblita Faldermann.</title>
        <authorList>
            <person name="Rongchong L."/>
        </authorList>
    </citation>
    <scope>NUCLEOTIDE SEQUENCE</scope>
    <source>
        <strain evidence="1">81SQS9</strain>
    </source>
</reference>
<organism evidence="1 2">
    <name type="scientific">Holotrichia oblita</name>
    <name type="common">Chafer beetle</name>
    <dbReference type="NCBI Taxonomy" id="644536"/>
    <lineage>
        <taxon>Eukaryota</taxon>
        <taxon>Metazoa</taxon>
        <taxon>Ecdysozoa</taxon>
        <taxon>Arthropoda</taxon>
        <taxon>Hexapoda</taxon>
        <taxon>Insecta</taxon>
        <taxon>Pterygota</taxon>
        <taxon>Neoptera</taxon>
        <taxon>Endopterygota</taxon>
        <taxon>Coleoptera</taxon>
        <taxon>Polyphaga</taxon>
        <taxon>Scarabaeiformia</taxon>
        <taxon>Scarabaeidae</taxon>
        <taxon>Melolonthinae</taxon>
        <taxon>Holotrichia</taxon>
    </lineage>
</organism>
<comment type="caution">
    <text evidence="1">The sequence shown here is derived from an EMBL/GenBank/DDBJ whole genome shotgun (WGS) entry which is preliminary data.</text>
</comment>
<dbReference type="EMBL" id="CM043020">
    <property type="protein sequence ID" value="KAI4459827.1"/>
    <property type="molecule type" value="Genomic_DNA"/>
</dbReference>
<dbReference type="Proteomes" id="UP001056778">
    <property type="component" value="Chromosome 6"/>
</dbReference>